<evidence type="ECO:0000313" key="2">
    <source>
        <dbReference type="EMBL" id="KAK1123636.1"/>
    </source>
</evidence>
<gene>
    <name evidence="2" type="ORF">K0M31_008335</name>
</gene>
<evidence type="ECO:0000313" key="3">
    <source>
        <dbReference type="Proteomes" id="UP001177670"/>
    </source>
</evidence>
<evidence type="ECO:0000256" key="1">
    <source>
        <dbReference type="SAM" id="MobiDB-lite"/>
    </source>
</evidence>
<name>A0AA40FQS6_9HYME</name>
<organism evidence="2 3">
    <name type="scientific">Melipona bicolor</name>
    <dbReference type="NCBI Taxonomy" id="60889"/>
    <lineage>
        <taxon>Eukaryota</taxon>
        <taxon>Metazoa</taxon>
        <taxon>Ecdysozoa</taxon>
        <taxon>Arthropoda</taxon>
        <taxon>Hexapoda</taxon>
        <taxon>Insecta</taxon>
        <taxon>Pterygota</taxon>
        <taxon>Neoptera</taxon>
        <taxon>Endopterygota</taxon>
        <taxon>Hymenoptera</taxon>
        <taxon>Apocrita</taxon>
        <taxon>Aculeata</taxon>
        <taxon>Apoidea</taxon>
        <taxon>Anthophila</taxon>
        <taxon>Apidae</taxon>
        <taxon>Melipona</taxon>
    </lineage>
</organism>
<protein>
    <submittedName>
        <fullName evidence="2">Uncharacterized protein</fullName>
    </submittedName>
</protein>
<dbReference type="AlphaFoldDB" id="A0AA40FQS6"/>
<comment type="caution">
    <text evidence="2">The sequence shown here is derived from an EMBL/GenBank/DDBJ whole genome shotgun (WGS) entry which is preliminary data.</text>
</comment>
<dbReference type="EMBL" id="JAHYIQ010000020">
    <property type="protein sequence ID" value="KAK1123636.1"/>
    <property type="molecule type" value="Genomic_DNA"/>
</dbReference>
<sequence>MAKKRIDFGGQSHYLFTQVENLGNNTTIHISGSFRQSFPKKSPGNSTLWRPFSLSKGDPSSINFVAFDRDERRIRTNRMLKGVVDQDRRVEDNRRRGGKLKGAGQGNMSISGYDLDIPVSRESGDATPRHTKETTFHGDFESWRIQEFKNFLEIPRYLARLLPEFTRNP</sequence>
<reference evidence="2" key="1">
    <citation type="submission" date="2021-10" db="EMBL/GenBank/DDBJ databases">
        <title>Melipona bicolor Genome sequencing and assembly.</title>
        <authorList>
            <person name="Araujo N.S."/>
            <person name="Arias M.C."/>
        </authorList>
    </citation>
    <scope>NUCLEOTIDE SEQUENCE</scope>
    <source>
        <strain evidence="2">USP_2M_L1-L4_2017</strain>
        <tissue evidence="2">Whole body</tissue>
    </source>
</reference>
<feature type="region of interest" description="Disordered" evidence="1">
    <location>
        <begin position="87"/>
        <end position="107"/>
    </location>
</feature>
<keyword evidence="3" id="KW-1185">Reference proteome</keyword>
<accession>A0AA40FQS6</accession>
<proteinExistence type="predicted"/>
<dbReference type="Proteomes" id="UP001177670">
    <property type="component" value="Unassembled WGS sequence"/>
</dbReference>